<name>A0A1X2J136_9FUNG</name>
<dbReference type="Pfam" id="PF12146">
    <property type="entry name" value="Hydrolase_4"/>
    <property type="match status" value="1"/>
</dbReference>
<accession>A0A1X2J136</accession>
<organism evidence="2 3">
    <name type="scientific">Absidia repens</name>
    <dbReference type="NCBI Taxonomy" id="90262"/>
    <lineage>
        <taxon>Eukaryota</taxon>
        <taxon>Fungi</taxon>
        <taxon>Fungi incertae sedis</taxon>
        <taxon>Mucoromycota</taxon>
        <taxon>Mucoromycotina</taxon>
        <taxon>Mucoromycetes</taxon>
        <taxon>Mucorales</taxon>
        <taxon>Cunninghamellaceae</taxon>
        <taxon>Absidia</taxon>
    </lineage>
</organism>
<dbReference type="STRING" id="90262.A0A1X2J136"/>
<dbReference type="PANTHER" id="PTHR42886:SF53">
    <property type="entry name" value="ALPHA_BETA-HYDROLASES SUPERFAMILY PROTEIN"/>
    <property type="match status" value="1"/>
</dbReference>
<comment type="caution">
    <text evidence="2">The sequence shown here is derived from an EMBL/GenBank/DDBJ whole genome shotgun (WGS) entry which is preliminary data.</text>
</comment>
<dbReference type="AlphaFoldDB" id="A0A1X2J136"/>
<dbReference type="Proteomes" id="UP000193560">
    <property type="component" value="Unassembled WGS sequence"/>
</dbReference>
<dbReference type="SUPFAM" id="SSF53474">
    <property type="entry name" value="alpha/beta-Hydrolases"/>
    <property type="match status" value="1"/>
</dbReference>
<feature type="domain" description="Serine aminopeptidase S33" evidence="1">
    <location>
        <begin position="35"/>
        <end position="151"/>
    </location>
</feature>
<dbReference type="OrthoDB" id="9988524at2759"/>
<proteinExistence type="predicted"/>
<dbReference type="InterPro" id="IPR029058">
    <property type="entry name" value="AB_hydrolase_fold"/>
</dbReference>
<keyword evidence="3" id="KW-1185">Reference proteome</keyword>
<reference evidence="2 3" key="1">
    <citation type="submission" date="2016-07" db="EMBL/GenBank/DDBJ databases">
        <title>Pervasive Adenine N6-methylation of Active Genes in Fungi.</title>
        <authorList>
            <consortium name="DOE Joint Genome Institute"/>
            <person name="Mondo S.J."/>
            <person name="Dannebaum R.O."/>
            <person name="Kuo R.C."/>
            <person name="Labutti K."/>
            <person name="Haridas S."/>
            <person name="Kuo A."/>
            <person name="Salamov A."/>
            <person name="Ahrendt S.R."/>
            <person name="Lipzen A."/>
            <person name="Sullivan W."/>
            <person name="Andreopoulos W.B."/>
            <person name="Clum A."/>
            <person name="Lindquist E."/>
            <person name="Daum C."/>
            <person name="Ramamoorthy G.K."/>
            <person name="Gryganskyi A."/>
            <person name="Culley D."/>
            <person name="Magnuson J.K."/>
            <person name="James T.Y."/>
            <person name="O'Malley M.A."/>
            <person name="Stajich J.E."/>
            <person name="Spatafora J.W."/>
            <person name="Visel A."/>
            <person name="Grigoriev I.V."/>
        </authorList>
    </citation>
    <scope>NUCLEOTIDE SEQUENCE [LARGE SCALE GENOMIC DNA]</scope>
    <source>
        <strain evidence="2 3">NRRL 1336</strain>
    </source>
</reference>
<evidence type="ECO:0000313" key="2">
    <source>
        <dbReference type="EMBL" id="ORZ25518.1"/>
    </source>
</evidence>
<dbReference type="PANTHER" id="PTHR42886">
    <property type="entry name" value="RE40534P-RELATED"/>
    <property type="match status" value="1"/>
</dbReference>
<gene>
    <name evidence="2" type="ORF">BCR42DRAFT_9580</name>
</gene>
<dbReference type="InterPro" id="IPR022742">
    <property type="entry name" value="Hydrolase_4"/>
</dbReference>
<dbReference type="EMBL" id="MCGE01000001">
    <property type="protein sequence ID" value="ORZ25518.1"/>
    <property type="molecule type" value="Genomic_DNA"/>
</dbReference>
<sequence length="241" mass="27516">MTANKKLNIVNNHGESIVGILETKSAIDAGRQQPRIILISHGVLGHKDYLFFRLLAEELPFSSFRFDFRGNGESDGKAGYAHMKEDADDIATVAAHFEKEGYEVYGIIGHSRGAVACLKYASSCKKPIPHVINCSGRYKMNDNQIYKNRPEIGASLDKHGYFDWSVKQRDRITNIKVTREDVDKFTSWDNSYGNEKYTTYHLCFDCAWYQRQYCSCLQCRHVRQCDSQPHAGLTSRSRSQL</sequence>
<dbReference type="Gene3D" id="3.40.50.1820">
    <property type="entry name" value="alpha/beta hydrolase"/>
    <property type="match status" value="1"/>
</dbReference>
<evidence type="ECO:0000313" key="3">
    <source>
        <dbReference type="Proteomes" id="UP000193560"/>
    </source>
</evidence>
<evidence type="ECO:0000259" key="1">
    <source>
        <dbReference type="Pfam" id="PF12146"/>
    </source>
</evidence>
<protein>
    <recommendedName>
        <fullName evidence="1">Serine aminopeptidase S33 domain-containing protein</fullName>
    </recommendedName>
</protein>